<keyword evidence="1" id="KW-1133">Transmembrane helix</keyword>
<organism evidence="2 3">
    <name type="scientific">Algoriphagus limi</name>
    <dbReference type="NCBI Taxonomy" id="2975273"/>
    <lineage>
        <taxon>Bacteria</taxon>
        <taxon>Pseudomonadati</taxon>
        <taxon>Bacteroidota</taxon>
        <taxon>Cytophagia</taxon>
        <taxon>Cytophagales</taxon>
        <taxon>Cyclobacteriaceae</taxon>
        <taxon>Algoriphagus</taxon>
    </lineage>
</organism>
<dbReference type="InterPro" id="IPR015915">
    <property type="entry name" value="Kelch-typ_b-propeller"/>
</dbReference>
<sequence>MRYIYLCFVLFLGFSPLLSASQSVKLRIRPYQVGGIKNYDLLSPYFSREQLDSLVNKPYEIGGTYDLVKDDTGTYAFSSCYLDVYEWKSGAWENLYGFDNKGYTCSAKFFIHNDSIYSLGGYGYWRNHLDLLSFDKGTGSWSLLTPKDQPLDFAPGIPAQSSNGIFVLLPFEENLRTGKKGTHSQGFFLDLEEMSWKYLSLGNMVSYDSYDTKFKTGTSEPLDTKDFLAFASSGNQNRRIGLLILDKASLELRFYRLESVANLIMLPSWILQVGNQITIETSWGEIQELDIEEFFNQGEYVGKAEILPMGPSEIEQLKREYVLIIATLLIITGVVLFFVVRKALNQANGQAEALGLGENGKPSNSIPPVNLEEQGLFHHIHSYQGKVLTADELDKVLNIDHLPNPDNKKVKRSRLIRELNLQSEETLGFPLITRKKNPDDKRYLLYEINSKRLN</sequence>
<keyword evidence="1" id="KW-0812">Transmembrane</keyword>
<dbReference type="Gene3D" id="2.120.10.80">
    <property type="entry name" value="Kelch-type beta propeller"/>
    <property type="match status" value="1"/>
</dbReference>
<keyword evidence="1" id="KW-0472">Membrane</keyword>
<name>A0ABT2G1L5_9BACT</name>
<dbReference type="RefSeq" id="WP_259412838.1">
    <property type="nucleotide sequence ID" value="NZ_JANWGH010000001.1"/>
</dbReference>
<evidence type="ECO:0000256" key="1">
    <source>
        <dbReference type="SAM" id="Phobius"/>
    </source>
</evidence>
<gene>
    <name evidence="2" type="ORF">NY014_01905</name>
</gene>
<keyword evidence="3" id="KW-1185">Reference proteome</keyword>
<evidence type="ECO:0000313" key="3">
    <source>
        <dbReference type="Proteomes" id="UP001206788"/>
    </source>
</evidence>
<feature type="transmembrane region" description="Helical" evidence="1">
    <location>
        <begin position="321"/>
        <end position="340"/>
    </location>
</feature>
<dbReference type="EMBL" id="JANWGH010000001">
    <property type="protein sequence ID" value="MCS5489163.1"/>
    <property type="molecule type" value="Genomic_DNA"/>
</dbReference>
<protein>
    <submittedName>
        <fullName evidence="2">Uncharacterized protein</fullName>
    </submittedName>
</protein>
<evidence type="ECO:0000313" key="2">
    <source>
        <dbReference type="EMBL" id="MCS5489163.1"/>
    </source>
</evidence>
<proteinExistence type="predicted"/>
<dbReference type="Proteomes" id="UP001206788">
    <property type="component" value="Unassembled WGS sequence"/>
</dbReference>
<dbReference type="SUPFAM" id="SSF117281">
    <property type="entry name" value="Kelch motif"/>
    <property type="match status" value="1"/>
</dbReference>
<comment type="caution">
    <text evidence="2">The sequence shown here is derived from an EMBL/GenBank/DDBJ whole genome shotgun (WGS) entry which is preliminary data.</text>
</comment>
<accession>A0ABT2G1L5</accession>
<reference evidence="2 3" key="1">
    <citation type="submission" date="2022-08" db="EMBL/GenBank/DDBJ databases">
        <title>Algoriphagus sp. CAU 1643 isolated from mud.</title>
        <authorList>
            <person name="Kim W."/>
        </authorList>
    </citation>
    <scope>NUCLEOTIDE SEQUENCE [LARGE SCALE GENOMIC DNA]</scope>
    <source>
        <strain evidence="2 3">CAU 1643</strain>
    </source>
</reference>